<gene>
    <name evidence="1" type="ORF">THRCLA_23049</name>
</gene>
<dbReference type="Proteomes" id="UP000243217">
    <property type="component" value="Unassembled WGS sequence"/>
</dbReference>
<evidence type="ECO:0000313" key="2">
    <source>
        <dbReference type="Proteomes" id="UP000243217"/>
    </source>
</evidence>
<keyword evidence="2" id="KW-1185">Reference proteome</keyword>
<evidence type="ECO:0000313" key="1">
    <source>
        <dbReference type="EMBL" id="OQR85220.1"/>
    </source>
</evidence>
<accession>A0A1V9YHP2</accession>
<comment type="caution">
    <text evidence="1">The sequence shown here is derived from an EMBL/GenBank/DDBJ whole genome shotgun (WGS) entry which is preliminary data.</text>
</comment>
<organism evidence="1 2">
    <name type="scientific">Thraustotheca clavata</name>
    <dbReference type="NCBI Taxonomy" id="74557"/>
    <lineage>
        <taxon>Eukaryota</taxon>
        <taxon>Sar</taxon>
        <taxon>Stramenopiles</taxon>
        <taxon>Oomycota</taxon>
        <taxon>Saprolegniomycetes</taxon>
        <taxon>Saprolegniales</taxon>
        <taxon>Achlyaceae</taxon>
        <taxon>Thraustotheca</taxon>
    </lineage>
</organism>
<proteinExistence type="predicted"/>
<reference evidence="1 2" key="1">
    <citation type="journal article" date="2014" name="Genome Biol. Evol.">
        <title>The secreted proteins of Achlya hypogyna and Thraustotheca clavata identify the ancestral oomycete secretome and reveal gene acquisitions by horizontal gene transfer.</title>
        <authorList>
            <person name="Misner I."/>
            <person name="Blouin N."/>
            <person name="Leonard G."/>
            <person name="Richards T.A."/>
            <person name="Lane C.E."/>
        </authorList>
    </citation>
    <scope>NUCLEOTIDE SEQUENCE [LARGE SCALE GENOMIC DNA]</scope>
    <source>
        <strain evidence="1 2">ATCC 34112</strain>
    </source>
</reference>
<dbReference type="EMBL" id="JNBS01003830">
    <property type="protein sequence ID" value="OQR85220.1"/>
    <property type="molecule type" value="Genomic_DNA"/>
</dbReference>
<dbReference type="Gene3D" id="3.60.10.10">
    <property type="entry name" value="Endonuclease/exonuclease/phosphatase"/>
    <property type="match status" value="1"/>
</dbReference>
<dbReference type="AlphaFoldDB" id="A0A1V9YHP2"/>
<protein>
    <recommendedName>
        <fullName evidence="3">Endonuclease/exonuclease/phosphatase domain-containing protein</fullName>
    </recommendedName>
</protein>
<dbReference type="OrthoDB" id="77756at2759"/>
<dbReference type="InterPro" id="IPR036691">
    <property type="entry name" value="Endo/exonu/phosph_ase_sf"/>
</dbReference>
<sequence>MPFDTDLDTSRPRPDHTSGKVECMAWLTSLRVIDGWRQHHPAERLYTGPGRVNRLDYILADSEMLSSFYQDAWYDKNAFGGDHLCHTMRLSKIAVMNTRSYWRLPRELLADPNVVNAIKTEAKILLDKMNSESSLNYGAMCA</sequence>
<dbReference type="SUPFAM" id="SSF56219">
    <property type="entry name" value="DNase I-like"/>
    <property type="match status" value="1"/>
</dbReference>
<evidence type="ECO:0008006" key="3">
    <source>
        <dbReference type="Google" id="ProtNLM"/>
    </source>
</evidence>
<name>A0A1V9YHP2_9STRA</name>